<reference evidence="5" key="3">
    <citation type="submission" date="2015-06" db="UniProtKB">
        <authorList>
            <consortium name="EnsemblMetazoa"/>
        </authorList>
    </citation>
    <scope>IDENTIFICATION</scope>
</reference>
<comment type="similarity">
    <text evidence="3">Belongs to the glycosyltransferase 11 family.</text>
</comment>
<keyword evidence="1 3" id="KW-0328">Glycosyltransferase</keyword>
<dbReference type="HOGENOM" id="CLU_043399_5_2_1"/>
<name>R7U1F2_CAPTE</name>
<protein>
    <recommendedName>
        <fullName evidence="3">L-Fucosyltransferase</fullName>
        <ecNumber evidence="3">2.4.1.-</ecNumber>
    </recommendedName>
</protein>
<evidence type="ECO:0000256" key="3">
    <source>
        <dbReference type="RuleBase" id="RU363129"/>
    </source>
</evidence>
<keyword evidence="2 3" id="KW-0808">Transferase</keyword>
<reference evidence="4 6" key="2">
    <citation type="journal article" date="2013" name="Nature">
        <title>Insights into bilaterian evolution from three spiralian genomes.</title>
        <authorList>
            <person name="Simakov O."/>
            <person name="Marletaz F."/>
            <person name="Cho S.J."/>
            <person name="Edsinger-Gonzales E."/>
            <person name="Havlak P."/>
            <person name="Hellsten U."/>
            <person name="Kuo D.H."/>
            <person name="Larsson T."/>
            <person name="Lv J."/>
            <person name="Arendt D."/>
            <person name="Savage R."/>
            <person name="Osoegawa K."/>
            <person name="de Jong P."/>
            <person name="Grimwood J."/>
            <person name="Chapman J.A."/>
            <person name="Shapiro H."/>
            <person name="Aerts A."/>
            <person name="Otillar R.P."/>
            <person name="Terry A.Y."/>
            <person name="Boore J.L."/>
            <person name="Grigoriev I.V."/>
            <person name="Lindberg D.R."/>
            <person name="Seaver E.C."/>
            <person name="Weisblat D.A."/>
            <person name="Putnam N.H."/>
            <person name="Rokhsar D.S."/>
        </authorList>
    </citation>
    <scope>NUCLEOTIDE SEQUENCE</scope>
    <source>
        <strain evidence="4 6">I ESC-2004</strain>
    </source>
</reference>
<dbReference type="EC" id="2.4.1.-" evidence="3"/>
<organism evidence="4">
    <name type="scientific">Capitella teleta</name>
    <name type="common">Polychaete worm</name>
    <dbReference type="NCBI Taxonomy" id="283909"/>
    <lineage>
        <taxon>Eukaryota</taxon>
        <taxon>Metazoa</taxon>
        <taxon>Spiralia</taxon>
        <taxon>Lophotrochozoa</taxon>
        <taxon>Annelida</taxon>
        <taxon>Polychaeta</taxon>
        <taxon>Sedentaria</taxon>
        <taxon>Scolecida</taxon>
        <taxon>Capitellidae</taxon>
        <taxon>Capitella</taxon>
    </lineage>
</organism>
<dbReference type="OrthoDB" id="3226at2759"/>
<evidence type="ECO:0000256" key="2">
    <source>
        <dbReference type="ARBA" id="ARBA00022679"/>
    </source>
</evidence>
<dbReference type="EMBL" id="KB306612">
    <property type="protein sequence ID" value="ELT99702.1"/>
    <property type="molecule type" value="Genomic_DNA"/>
</dbReference>
<dbReference type="Pfam" id="PF01531">
    <property type="entry name" value="Glyco_transf_11"/>
    <property type="match status" value="1"/>
</dbReference>
<evidence type="ECO:0000313" key="6">
    <source>
        <dbReference type="Proteomes" id="UP000014760"/>
    </source>
</evidence>
<dbReference type="GO" id="GO:0005975">
    <property type="term" value="P:carbohydrate metabolic process"/>
    <property type="evidence" value="ECO:0007669"/>
    <property type="project" value="InterPro"/>
</dbReference>
<evidence type="ECO:0000313" key="5">
    <source>
        <dbReference type="EnsemblMetazoa" id="CapteP41243"/>
    </source>
</evidence>
<feature type="non-terminal residue" evidence="4">
    <location>
        <position position="1"/>
    </location>
</feature>
<dbReference type="PANTHER" id="PTHR11927:SF9">
    <property type="entry name" value="L-FUCOSYLTRANSFERASE"/>
    <property type="match status" value="1"/>
</dbReference>
<feature type="non-terminal residue" evidence="4">
    <location>
        <position position="80"/>
    </location>
</feature>
<comment type="subcellular location">
    <subcellularLocation>
        <location evidence="3">Golgi apparatus</location>
        <location evidence="3">Golgi stack membrane</location>
        <topology evidence="3">Single-pass type II membrane protein</topology>
    </subcellularLocation>
</comment>
<proteinExistence type="inferred from homology"/>
<dbReference type="AlphaFoldDB" id="R7U1F2"/>
<reference evidence="6" key="1">
    <citation type="submission" date="2012-12" db="EMBL/GenBank/DDBJ databases">
        <authorList>
            <person name="Hellsten U."/>
            <person name="Grimwood J."/>
            <person name="Chapman J.A."/>
            <person name="Shapiro H."/>
            <person name="Aerts A."/>
            <person name="Otillar R.P."/>
            <person name="Terry A.Y."/>
            <person name="Boore J.L."/>
            <person name="Simakov O."/>
            <person name="Marletaz F."/>
            <person name="Cho S.-J."/>
            <person name="Edsinger-Gonzales E."/>
            <person name="Havlak P."/>
            <person name="Kuo D.-H."/>
            <person name="Larsson T."/>
            <person name="Lv J."/>
            <person name="Arendt D."/>
            <person name="Savage R."/>
            <person name="Osoegawa K."/>
            <person name="de Jong P."/>
            <person name="Lindberg D.R."/>
            <person name="Seaver E.C."/>
            <person name="Weisblat D.A."/>
            <person name="Putnam N.H."/>
            <person name="Grigoriev I.V."/>
            <person name="Rokhsar D.S."/>
        </authorList>
    </citation>
    <scope>NUCLEOTIDE SEQUENCE</scope>
    <source>
        <strain evidence="6">I ESC-2004</strain>
    </source>
</reference>
<dbReference type="Proteomes" id="UP000014760">
    <property type="component" value="Unassembled WGS sequence"/>
</dbReference>
<dbReference type="EMBL" id="AMQN01009927">
    <property type="status" value="NOT_ANNOTATED_CDS"/>
    <property type="molecule type" value="Genomic_DNA"/>
</dbReference>
<dbReference type="UniPathway" id="UPA00378"/>
<sequence length="80" mass="9360">SWVRRNLKTDSPYVLAGYHSQGEDLAILSSCDHVIMTVGTFGWWAGYLSRGQVIYYANYARMNSTIFHEINPRDFFYKSW</sequence>
<evidence type="ECO:0000256" key="1">
    <source>
        <dbReference type="ARBA" id="ARBA00022676"/>
    </source>
</evidence>
<accession>R7U1F2</accession>
<dbReference type="InterPro" id="IPR002516">
    <property type="entry name" value="Glyco_trans_11"/>
</dbReference>
<keyword evidence="3" id="KW-0325">Glycoprotein</keyword>
<keyword evidence="3" id="KW-0812">Transmembrane</keyword>
<dbReference type="PANTHER" id="PTHR11927">
    <property type="entry name" value="GALACTOSIDE 2-L-FUCOSYLTRANSFERASE"/>
    <property type="match status" value="1"/>
</dbReference>
<dbReference type="GO" id="GO:0032580">
    <property type="term" value="C:Golgi cisterna membrane"/>
    <property type="evidence" value="ECO:0007669"/>
    <property type="project" value="UniProtKB-SubCell"/>
</dbReference>
<dbReference type="STRING" id="283909.R7U1F2"/>
<keyword evidence="3" id="KW-0333">Golgi apparatus</keyword>
<comment type="pathway">
    <text evidence="3">Protein modification; protein glycosylation.</text>
</comment>
<keyword evidence="3" id="KW-0735">Signal-anchor</keyword>
<evidence type="ECO:0000313" key="4">
    <source>
        <dbReference type="EMBL" id="ELT99702.1"/>
    </source>
</evidence>
<keyword evidence="6" id="KW-1185">Reference proteome</keyword>
<dbReference type="EnsemblMetazoa" id="CapteT41243">
    <property type="protein sequence ID" value="CapteP41243"/>
    <property type="gene ID" value="CapteG41243"/>
</dbReference>
<dbReference type="GO" id="GO:0008107">
    <property type="term" value="F:galactoside 2-alpha-L-fucosyltransferase activity"/>
    <property type="evidence" value="ECO:0007669"/>
    <property type="project" value="InterPro"/>
</dbReference>
<gene>
    <name evidence="4" type="ORF">CAPTEDRAFT_41243</name>
</gene>